<sequence>MKKISRRSFLQAAAVVAGATALTCLLYTSPSP</sequence>
<evidence type="ECO:0000313" key="2">
    <source>
        <dbReference type="Proteomes" id="UP000824178"/>
    </source>
</evidence>
<dbReference type="PROSITE" id="PS51318">
    <property type="entry name" value="TAT"/>
    <property type="match status" value="1"/>
</dbReference>
<comment type="caution">
    <text evidence="1">The sequence shown here is derived from an EMBL/GenBank/DDBJ whole genome shotgun (WGS) entry which is preliminary data.</text>
</comment>
<organism evidence="1 2">
    <name type="scientific">Candidatus Faecalibacterium intestinavium</name>
    <dbReference type="NCBI Taxonomy" id="2838580"/>
    <lineage>
        <taxon>Bacteria</taxon>
        <taxon>Bacillati</taxon>
        <taxon>Bacillota</taxon>
        <taxon>Clostridia</taxon>
        <taxon>Eubacteriales</taxon>
        <taxon>Oscillospiraceae</taxon>
        <taxon>Faecalibacterium</taxon>
    </lineage>
</organism>
<protein>
    <submittedName>
        <fullName evidence="1">Twin-arginine translocation signal domain-containing protein</fullName>
    </submittedName>
</protein>
<reference evidence="1" key="1">
    <citation type="journal article" date="2021" name="PeerJ">
        <title>Extensive microbial diversity within the chicken gut microbiome revealed by metagenomics and culture.</title>
        <authorList>
            <person name="Gilroy R."/>
            <person name="Ravi A."/>
            <person name="Getino M."/>
            <person name="Pursley I."/>
            <person name="Horton D.L."/>
            <person name="Alikhan N.F."/>
            <person name="Baker D."/>
            <person name="Gharbi K."/>
            <person name="Hall N."/>
            <person name="Watson M."/>
            <person name="Adriaenssens E.M."/>
            <person name="Foster-Nyarko E."/>
            <person name="Jarju S."/>
            <person name="Secka A."/>
            <person name="Antonio M."/>
            <person name="Oren A."/>
            <person name="Chaudhuri R.R."/>
            <person name="La Ragione R."/>
            <person name="Hildebrand F."/>
            <person name="Pallen M.J."/>
        </authorList>
    </citation>
    <scope>NUCLEOTIDE SEQUENCE</scope>
    <source>
        <strain evidence="1">742</strain>
    </source>
</reference>
<accession>A0A9E2KKQ4</accession>
<reference evidence="1" key="2">
    <citation type="submission" date="2021-04" db="EMBL/GenBank/DDBJ databases">
        <authorList>
            <person name="Gilroy R."/>
        </authorList>
    </citation>
    <scope>NUCLEOTIDE SEQUENCE</scope>
    <source>
        <strain evidence="1">742</strain>
    </source>
</reference>
<dbReference type="EMBL" id="JAHLFH010000156">
    <property type="protein sequence ID" value="MBU3820186.1"/>
    <property type="molecule type" value="Genomic_DNA"/>
</dbReference>
<gene>
    <name evidence="1" type="ORF">H9864_07450</name>
</gene>
<dbReference type="AlphaFoldDB" id="A0A9E2KKQ4"/>
<dbReference type="NCBIfam" id="TIGR01409">
    <property type="entry name" value="TAT_signal_seq"/>
    <property type="match status" value="1"/>
</dbReference>
<dbReference type="Pfam" id="PF10518">
    <property type="entry name" value="TAT_signal"/>
    <property type="match status" value="1"/>
</dbReference>
<proteinExistence type="predicted"/>
<evidence type="ECO:0000313" key="1">
    <source>
        <dbReference type="EMBL" id="MBU3820186.1"/>
    </source>
</evidence>
<name>A0A9E2KKQ4_9FIRM</name>
<dbReference type="InterPro" id="IPR006311">
    <property type="entry name" value="TAT_signal"/>
</dbReference>
<feature type="non-terminal residue" evidence="1">
    <location>
        <position position="32"/>
    </location>
</feature>
<dbReference type="InterPro" id="IPR019546">
    <property type="entry name" value="TAT_signal_bac_arc"/>
</dbReference>
<dbReference type="Proteomes" id="UP000824178">
    <property type="component" value="Unassembled WGS sequence"/>
</dbReference>